<keyword evidence="1 5" id="KW-1003">Cell membrane</keyword>
<dbReference type="PANTHER" id="PTHR36116">
    <property type="entry name" value="UPF0060 MEMBRANE PROTEIN YNFA"/>
    <property type="match status" value="1"/>
</dbReference>
<proteinExistence type="inferred from homology"/>
<evidence type="ECO:0000256" key="4">
    <source>
        <dbReference type="ARBA" id="ARBA00023136"/>
    </source>
</evidence>
<evidence type="ECO:0000256" key="3">
    <source>
        <dbReference type="ARBA" id="ARBA00022989"/>
    </source>
</evidence>
<comment type="caution">
    <text evidence="6">The sequence shown here is derived from an EMBL/GenBank/DDBJ whole genome shotgun (WGS) entry which is preliminary data.</text>
</comment>
<feature type="transmembrane region" description="Helical" evidence="5">
    <location>
        <begin position="33"/>
        <end position="52"/>
    </location>
</feature>
<dbReference type="NCBIfam" id="NF002586">
    <property type="entry name" value="PRK02237.1"/>
    <property type="match status" value="1"/>
</dbReference>
<dbReference type="AlphaFoldDB" id="A0A4R6Z7C3"/>
<dbReference type="InterPro" id="IPR037185">
    <property type="entry name" value="EmrE-like"/>
</dbReference>
<protein>
    <submittedName>
        <fullName evidence="6">Small multidrug resistance family-3 protein</fullName>
    </submittedName>
</protein>
<comment type="subcellular location">
    <subcellularLocation>
        <location evidence="5">Cell membrane</location>
        <topology evidence="5">Multi-pass membrane protein</topology>
    </subcellularLocation>
</comment>
<dbReference type="RefSeq" id="WP_133817378.1">
    <property type="nucleotide sequence ID" value="NZ_SNZH01000002.1"/>
</dbReference>
<dbReference type="Pfam" id="PF02694">
    <property type="entry name" value="UPF0060"/>
    <property type="match status" value="1"/>
</dbReference>
<keyword evidence="4 5" id="KW-0472">Membrane</keyword>
<organism evidence="6 7">
    <name type="scientific">Tahibacter aquaticus</name>
    <dbReference type="NCBI Taxonomy" id="520092"/>
    <lineage>
        <taxon>Bacteria</taxon>
        <taxon>Pseudomonadati</taxon>
        <taxon>Pseudomonadota</taxon>
        <taxon>Gammaproteobacteria</taxon>
        <taxon>Lysobacterales</taxon>
        <taxon>Rhodanobacteraceae</taxon>
        <taxon>Tahibacter</taxon>
    </lineage>
</organism>
<evidence type="ECO:0000256" key="1">
    <source>
        <dbReference type="ARBA" id="ARBA00022475"/>
    </source>
</evidence>
<evidence type="ECO:0000256" key="5">
    <source>
        <dbReference type="HAMAP-Rule" id="MF_00010"/>
    </source>
</evidence>
<keyword evidence="3 5" id="KW-1133">Transmembrane helix</keyword>
<dbReference type="GO" id="GO:0005886">
    <property type="term" value="C:plasma membrane"/>
    <property type="evidence" value="ECO:0007669"/>
    <property type="project" value="UniProtKB-SubCell"/>
</dbReference>
<evidence type="ECO:0000256" key="2">
    <source>
        <dbReference type="ARBA" id="ARBA00022692"/>
    </source>
</evidence>
<dbReference type="InterPro" id="IPR003844">
    <property type="entry name" value="UPF0060"/>
</dbReference>
<dbReference type="EMBL" id="SNZH01000002">
    <property type="protein sequence ID" value="TDR47665.1"/>
    <property type="molecule type" value="Genomic_DNA"/>
</dbReference>
<dbReference type="Proteomes" id="UP000295293">
    <property type="component" value="Unassembled WGS sequence"/>
</dbReference>
<name>A0A4R6Z7C3_9GAMM</name>
<dbReference type="SUPFAM" id="SSF103481">
    <property type="entry name" value="Multidrug resistance efflux transporter EmrE"/>
    <property type="match status" value="1"/>
</dbReference>
<dbReference type="PANTHER" id="PTHR36116:SF1">
    <property type="entry name" value="UPF0060 MEMBRANE PROTEIN YNFA"/>
    <property type="match status" value="1"/>
</dbReference>
<feature type="transmembrane region" description="Helical" evidence="5">
    <location>
        <begin position="58"/>
        <end position="77"/>
    </location>
</feature>
<feature type="transmembrane region" description="Helical" evidence="5">
    <location>
        <begin position="6"/>
        <end position="26"/>
    </location>
</feature>
<gene>
    <name evidence="6" type="ORF">DFR29_102325</name>
</gene>
<keyword evidence="7" id="KW-1185">Reference proteome</keyword>
<accession>A0A4R6Z7C3</accession>
<evidence type="ECO:0000313" key="6">
    <source>
        <dbReference type="EMBL" id="TDR47665.1"/>
    </source>
</evidence>
<comment type="similarity">
    <text evidence="5">Belongs to the UPF0060 family.</text>
</comment>
<keyword evidence="2 5" id="KW-0812">Transmembrane</keyword>
<reference evidence="6 7" key="1">
    <citation type="submission" date="2019-03" db="EMBL/GenBank/DDBJ databases">
        <title>Genomic Encyclopedia of Type Strains, Phase IV (KMG-IV): sequencing the most valuable type-strain genomes for metagenomic binning, comparative biology and taxonomic classification.</title>
        <authorList>
            <person name="Goeker M."/>
        </authorList>
    </citation>
    <scope>NUCLEOTIDE SEQUENCE [LARGE SCALE GENOMIC DNA]</scope>
    <source>
        <strain evidence="6 7">DSM 21667</strain>
    </source>
</reference>
<dbReference type="HAMAP" id="MF_00010">
    <property type="entry name" value="UPF0060"/>
    <property type="match status" value="1"/>
</dbReference>
<feature type="transmembrane region" description="Helical" evidence="5">
    <location>
        <begin position="89"/>
        <end position="108"/>
    </location>
</feature>
<dbReference type="OrthoDB" id="123240at2"/>
<sequence>MAKTGLVYVAAALAEIAGCFGFWLWLRQGRSALWLLPALLSLALFAWLLTLVDSAAAGRAYAAYGGVYIAASLAWLWAVEGVRPDRWDCIGAVICLIGAALMLLGPRAA</sequence>
<evidence type="ECO:0000313" key="7">
    <source>
        <dbReference type="Proteomes" id="UP000295293"/>
    </source>
</evidence>